<dbReference type="EMBL" id="KJ489012">
    <property type="protein sequence ID" value="AHV83141.1"/>
    <property type="molecule type" value="Genomic_DNA"/>
</dbReference>
<organism evidence="1 2">
    <name type="scientific">Lactococcus phage P118</name>
    <dbReference type="NCBI Taxonomy" id="1476888"/>
    <lineage>
        <taxon>Viruses</taxon>
        <taxon>Duplodnaviria</taxon>
        <taxon>Heunggongvirae</taxon>
        <taxon>Uroviricota</taxon>
        <taxon>Caudoviricetes</taxon>
        <taxon>Nevevirus</taxon>
        <taxon>Nevevirus P118</taxon>
    </lineage>
</organism>
<reference evidence="1 2" key="1">
    <citation type="submission" date="2014-02" db="EMBL/GenBank/DDBJ databases">
        <title>Complete genome sequences of four novel Lactococcus lactis phages distantly related to the rare 1706 phage species.</title>
        <authorList>
            <person name="Kot W."/>
            <person name="Neve H."/>
            <person name="Vogensen F.K."/>
            <person name="Heller K.J."/>
            <person name="Hansen L.H."/>
        </authorList>
    </citation>
    <scope>NUCLEOTIDE SEQUENCE [LARGE SCALE GENOMIC DNA]</scope>
</reference>
<evidence type="ECO:0000313" key="2">
    <source>
        <dbReference type="Proteomes" id="UP000019790"/>
    </source>
</evidence>
<evidence type="ECO:0000313" key="1">
    <source>
        <dbReference type="EMBL" id="AHV83141.1"/>
    </source>
</evidence>
<name>X4Y805_9CAUD</name>
<dbReference type="RefSeq" id="YP_009035839.1">
    <property type="nucleotide sequence ID" value="NC_024208.1"/>
</dbReference>
<keyword evidence="2" id="KW-1185">Reference proteome</keyword>
<dbReference type="OrthoDB" id="19414at10239"/>
<accession>X4Y805</accession>
<dbReference type="KEGG" id="vg:19527123"/>
<dbReference type="Proteomes" id="UP000019790">
    <property type="component" value="Segment"/>
</dbReference>
<sequence>MDSILEERIQEIIRDYCIRYYSNFNTPEDNLTNLLEEDFFLTDEIIGYDKSLNVMIYNNMDYTIHVLECIDDIIERTYFSLDNG</sequence>
<dbReference type="GeneID" id="19527123"/>
<proteinExistence type="predicted"/>
<gene>
    <name evidence="1" type="ORF">P118_0024</name>
</gene>
<protein>
    <submittedName>
        <fullName evidence="1">Uncharacterized protein</fullName>
    </submittedName>
</protein>